<comment type="caution">
    <text evidence="1">The sequence shown here is derived from an EMBL/GenBank/DDBJ whole genome shotgun (WGS) entry which is preliminary data.</text>
</comment>
<dbReference type="Gene3D" id="3.40.50.1820">
    <property type="entry name" value="alpha/beta hydrolase"/>
    <property type="match status" value="1"/>
</dbReference>
<dbReference type="AlphaFoldDB" id="A0A840D2I4"/>
<evidence type="ECO:0000313" key="2">
    <source>
        <dbReference type="Proteomes" id="UP000560658"/>
    </source>
</evidence>
<dbReference type="SUPFAM" id="SSF53474">
    <property type="entry name" value="alpha/beta-Hydrolases"/>
    <property type="match status" value="1"/>
</dbReference>
<dbReference type="InterPro" id="IPR046114">
    <property type="entry name" value="DUF6051"/>
</dbReference>
<dbReference type="Pfam" id="PF19519">
    <property type="entry name" value="DUF6051"/>
    <property type="match status" value="1"/>
</dbReference>
<dbReference type="InterPro" id="IPR029058">
    <property type="entry name" value="AB_hydrolase_fold"/>
</dbReference>
<accession>A0A840D2I4</accession>
<sequence>MEVSTRTKYLNQLFSYERKTEIADSKLEIIPFRFTQTIGAGEIESFQKELSETNFCQMADNHIVENKHFTYMVFNPLKREKSGEAIILLHGLNERTWEKYLTWAEYLAMTTGKPVILFPIAFHMNRSPQLWSDPRAASPWVSRRKEEVADLCNSTFANVALSCRISENPLRFYASGRESVYNLWQLVQDIKTGVHPLFKEGTSINLFAYSIGAFLSQILLLANPDGLFTDSRLFMFCGGSIFSQMDGRARDIMDREAFDRMEHYFTHSFIERTSVPATFKNDFLEQAFKAMIRPDVMKEFREKFFQSASDRIRAISLKKDTVIPTTGIFSALGKASDKILKEMDFLYPYSHQVPFPIRGKVDSAAVNQAFTSVFSQAASFL</sequence>
<dbReference type="RefSeq" id="WP_044165685.1">
    <property type="nucleotide sequence ID" value="NZ_JACIER010000002.1"/>
</dbReference>
<name>A0A840D2I4_9BACE</name>
<reference evidence="1" key="1">
    <citation type="submission" date="2020-08" db="EMBL/GenBank/DDBJ databases">
        <title>Genomic Encyclopedia of Type Strains, Phase IV (KMG-IV): sequencing the most valuable type-strain genomes for metagenomic binning, comparative biology and taxonomic classification.</title>
        <authorList>
            <person name="Goeker M."/>
        </authorList>
    </citation>
    <scope>NUCLEOTIDE SEQUENCE [LARGE SCALE GENOMIC DNA]</scope>
    <source>
        <strain evidence="1">DSM 105720</strain>
    </source>
</reference>
<evidence type="ECO:0000313" key="1">
    <source>
        <dbReference type="EMBL" id="MBB4042692.1"/>
    </source>
</evidence>
<keyword evidence="2" id="KW-1185">Reference proteome</keyword>
<dbReference type="Proteomes" id="UP000560658">
    <property type="component" value="Unassembled WGS sequence"/>
</dbReference>
<protein>
    <submittedName>
        <fullName evidence="1">Pimeloyl-ACP methyl ester carboxylesterase</fullName>
    </submittedName>
</protein>
<gene>
    <name evidence="1" type="ORF">GGR06_000457</name>
</gene>
<proteinExistence type="predicted"/>
<dbReference type="EMBL" id="JACIER010000002">
    <property type="protein sequence ID" value="MBB4042692.1"/>
    <property type="molecule type" value="Genomic_DNA"/>
</dbReference>
<organism evidence="1 2">
    <name type="scientific">Bacteroides reticulotermitis</name>
    <dbReference type="NCBI Taxonomy" id="1133319"/>
    <lineage>
        <taxon>Bacteria</taxon>
        <taxon>Pseudomonadati</taxon>
        <taxon>Bacteroidota</taxon>
        <taxon>Bacteroidia</taxon>
        <taxon>Bacteroidales</taxon>
        <taxon>Bacteroidaceae</taxon>
        <taxon>Bacteroides</taxon>
    </lineage>
</organism>